<keyword evidence="3" id="KW-1185">Reference proteome</keyword>
<sequence>MRPQRVRFFFWTVLKKRLLTNAERVRRGLEVDPSYPIYGHDSEDILHIIRDCTTTKEV</sequence>
<dbReference type="InterPro" id="IPR026960">
    <property type="entry name" value="RVT-Znf"/>
</dbReference>
<organism evidence="2 3">
    <name type="scientific">Gossypium gossypioides</name>
    <name type="common">Mexican cotton</name>
    <name type="synonym">Selera gossypioides</name>
    <dbReference type="NCBI Taxonomy" id="34282"/>
    <lineage>
        <taxon>Eukaryota</taxon>
        <taxon>Viridiplantae</taxon>
        <taxon>Streptophyta</taxon>
        <taxon>Embryophyta</taxon>
        <taxon>Tracheophyta</taxon>
        <taxon>Spermatophyta</taxon>
        <taxon>Magnoliopsida</taxon>
        <taxon>eudicotyledons</taxon>
        <taxon>Gunneridae</taxon>
        <taxon>Pentapetalae</taxon>
        <taxon>rosids</taxon>
        <taxon>malvids</taxon>
        <taxon>Malvales</taxon>
        <taxon>Malvaceae</taxon>
        <taxon>Malvoideae</taxon>
        <taxon>Gossypium</taxon>
    </lineage>
</organism>
<proteinExistence type="predicted"/>
<feature type="domain" description="Reverse transcriptase zinc-binding" evidence="1">
    <location>
        <begin position="3"/>
        <end position="58"/>
    </location>
</feature>
<dbReference type="OrthoDB" id="1113207at2759"/>
<accession>A0A7J9CHR0</accession>
<name>A0A7J9CHR0_GOSGO</name>
<protein>
    <recommendedName>
        <fullName evidence="1">Reverse transcriptase zinc-binding domain-containing protein</fullName>
    </recommendedName>
</protein>
<reference evidence="2 3" key="1">
    <citation type="journal article" date="2019" name="Genome Biol. Evol.">
        <title>Insights into the evolution of the New World diploid cottons (Gossypium, subgenus Houzingenia) based on genome sequencing.</title>
        <authorList>
            <person name="Grover C.E."/>
            <person name="Arick M.A. 2nd"/>
            <person name="Thrash A."/>
            <person name="Conover J.L."/>
            <person name="Sanders W.S."/>
            <person name="Peterson D.G."/>
            <person name="Frelichowski J.E."/>
            <person name="Scheffler J.A."/>
            <person name="Scheffler B.E."/>
            <person name="Wendel J.F."/>
        </authorList>
    </citation>
    <scope>NUCLEOTIDE SEQUENCE [LARGE SCALE GENOMIC DNA]</scope>
    <source>
        <strain evidence="2">5</strain>
        <tissue evidence="2">Leaf</tissue>
    </source>
</reference>
<dbReference type="Proteomes" id="UP000593579">
    <property type="component" value="Unassembled WGS sequence"/>
</dbReference>
<comment type="caution">
    <text evidence="2">The sequence shown here is derived from an EMBL/GenBank/DDBJ whole genome shotgun (WGS) entry which is preliminary data.</text>
</comment>
<evidence type="ECO:0000259" key="1">
    <source>
        <dbReference type="Pfam" id="PF13966"/>
    </source>
</evidence>
<dbReference type="AlphaFoldDB" id="A0A7J9CHR0"/>
<evidence type="ECO:0000313" key="3">
    <source>
        <dbReference type="Proteomes" id="UP000593579"/>
    </source>
</evidence>
<dbReference type="Pfam" id="PF13966">
    <property type="entry name" value="zf-RVT"/>
    <property type="match status" value="1"/>
</dbReference>
<gene>
    <name evidence="2" type="ORF">Gogos_004925</name>
</gene>
<evidence type="ECO:0000313" key="2">
    <source>
        <dbReference type="EMBL" id="MBA0748070.1"/>
    </source>
</evidence>
<dbReference type="EMBL" id="JABEZY010000010">
    <property type="protein sequence ID" value="MBA0748070.1"/>
    <property type="molecule type" value="Genomic_DNA"/>
</dbReference>